<dbReference type="FunFam" id="3.30.160.60:FF:000100">
    <property type="entry name" value="Zinc finger 45-like"/>
    <property type="match status" value="2"/>
</dbReference>
<comment type="function">
    <text evidence="1">May be involved in transcriptional regulation.</text>
</comment>
<dbReference type="PANTHER" id="PTHR24390">
    <property type="entry name" value="ZINC FINGER PROTEIN"/>
    <property type="match status" value="1"/>
</dbReference>
<keyword evidence="12" id="KW-0804">Transcription</keyword>
<dbReference type="Gene3D" id="3.30.710.10">
    <property type="entry name" value="Potassium Channel Kv1.1, Chain A"/>
    <property type="match status" value="1"/>
</dbReference>
<dbReference type="SMART" id="SM00225">
    <property type="entry name" value="BTB"/>
    <property type="match status" value="1"/>
</dbReference>
<evidence type="ECO:0000256" key="2">
    <source>
        <dbReference type="ARBA" id="ARBA00004123"/>
    </source>
</evidence>
<organism evidence="18 19">
    <name type="scientific">Rhynchophorus ferrugineus</name>
    <name type="common">Red palm weevil</name>
    <name type="synonym">Curculio ferrugineus</name>
    <dbReference type="NCBI Taxonomy" id="354439"/>
    <lineage>
        <taxon>Eukaryota</taxon>
        <taxon>Metazoa</taxon>
        <taxon>Ecdysozoa</taxon>
        <taxon>Arthropoda</taxon>
        <taxon>Hexapoda</taxon>
        <taxon>Insecta</taxon>
        <taxon>Pterygota</taxon>
        <taxon>Neoptera</taxon>
        <taxon>Endopterygota</taxon>
        <taxon>Coleoptera</taxon>
        <taxon>Polyphaga</taxon>
        <taxon>Cucujiformia</taxon>
        <taxon>Curculionidae</taxon>
        <taxon>Dryophthorinae</taxon>
        <taxon>Rhynchophorus</taxon>
    </lineage>
</organism>
<feature type="compositionally biased region" description="Polar residues" evidence="15">
    <location>
        <begin position="281"/>
        <end position="291"/>
    </location>
</feature>
<dbReference type="PROSITE" id="PS00028">
    <property type="entry name" value="ZINC_FINGER_C2H2_1"/>
    <property type="match status" value="6"/>
</dbReference>
<evidence type="ECO:0000313" key="18">
    <source>
        <dbReference type="EMBL" id="KAF7280390.1"/>
    </source>
</evidence>
<keyword evidence="6" id="KW-0677">Repeat</keyword>
<dbReference type="SUPFAM" id="SSF54695">
    <property type="entry name" value="POZ domain"/>
    <property type="match status" value="1"/>
</dbReference>
<keyword evidence="4" id="KW-1017">Isopeptide bond</keyword>
<evidence type="ECO:0000256" key="5">
    <source>
        <dbReference type="ARBA" id="ARBA00022723"/>
    </source>
</evidence>
<reference evidence="18" key="1">
    <citation type="submission" date="2020-08" db="EMBL/GenBank/DDBJ databases">
        <title>Genome sequencing and assembly of the red palm weevil Rhynchophorus ferrugineus.</title>
        <authorList>
            <person name="Dias G.B."/>
            <person name="Bergman C.M."/>
            <person name="Manee M."/>
        </authorList>
    </citation>
    <scope>NUCLEOTIDE SEQUENCE</scope>
    <source>
        <strain evidence="18">AA-2017</strain>
        <tissue evidence="18">Whole larva</tissue>
    </source>
</reference>
<feature type="domain" description="C2H2-type" evidence="17">
    <location>
        <begin position="550"/>
        <end position="577"/>
    </location>
</feature>
<feature type="domain" description="C2H2-type" evidence="17">
    <location>
        <begin position="522"/>
        <end position="549"/>
    </location>
</feature>
<comment type="subcellular location">
    <subcellularLocation>
        <location evidence="2">Nucleus</location>
    </subcellularLocation>
</comment>
<feature type="domain" description="C2H2-type" evidence="17">
    <location>
        <begin position="494"/>
        <end position="521"/>
    </location>
</feature>
<keyword evidence="13" id="KW-0539">Nucleus</keyword>
<feature type="region of interest" description="Disordered" evidence="15">
    <location>
        <begin position="317"/>
        <end position="336"/>
    </location>
</feature>
<dbReference type="GO" id="GO:0006357">
    <property type="term" value="P:regulation of transcription by RNA polymerase II"/>
    <property type="evidence" value="ECO:0007669"/>
    <property type="project" value="TreeGrafter"/>
</dbReference>
<feature type="region of interest" description="Disordered" evidence="15">
    <location>
        <begin position="255"/>
        <end position="298"/>
    </location>
</feature>
<comment type="similarity">
    <text evidence="3">Belongs to the krueppel C2H2-type zinc-finger protein family.</text>
</comment>
<dbReference type="Pfam" id="PF00651">
    <property type="entry name" value="BTB"/>
    <property type="match status" value="1"/>
</dbReference>
<gene>
    <name evidence="18" type="ORF">GWI33_006121</name>
</gene>
<keyword evidence="5" id="KW-0479">Metal-binding</keyword>
<feature type="domain" description="C2H2-type" evidence="17">
    <location>
        <begin position="408"/>
        <end position="435"/>
    </location>
</feature>
<evidence type="ECO:0000256" key="10">
    <source>
        <dbReference type="ARBA" id="ARBA00023015"/>
    </source>
</evidence>
<dbReference type="FunFam" id="3.30.160.60:FF:000247">
    <property type="entry name" value="Zinc finger protein 236"/>
    <property type="match status" value="1"/>
</dbReference>
<dbReference type="InterPro" id="IPR011333">
    <property type="entry name" value="SKP1/BTB/POZ_sf"/>
</dbReference>
<name>A0A834IMF1_RHYFE</name>
<dbReference type="GO" id="GO:0008270">
    <property type="term" value="F:zinc ion binding"/>
    <property type="evidence" value="ECO:0007669"/>
    <property type="project" value="UniProtKB-KW"/>
</dbReference>
<dbReference type="InterPro" id="IPR013087">
    <property type="entry name" value="Znf_C2H2_type"/>
</dbReference>
<feature type="domain" description="C2H2-type" evidence="17">
    <location>
        <begin position="578"/>
        <end position="607"/>
    </location>
</feature>
<keyword evidence="9" id="KW-0832">Ubl conjugation</keyword>
<keyword evidence="11" id="KW-0238">DNA-binding</keyword>
<dbReference type="GO" id="GO:0005634">
    <property type="term" value="C:nucleus"/>
    <property type="evidence" value="ECO:0007669"/>
    <property type="project" value="UniProtKB-SubCell"/>
</dbReference>
<evidence type="ECO:0000256" key="3">
    <source>
        <dbReference type="ARBA" id="ARBA00006991"/>
    </source>
</evidence>
<evidence type="ECO:0000256" key="9">
    <source>
        <dbReference type="ARBA" id="ARBA00022843"/>
    </source>
</evidence>
<evidence type="ECO:0000256" key="13">
    <source>
        <dbReference type="ARBA" id="ARBA00023242"/>
    </source>
</evidence>
<feature type="domain" description="C2H2-type" evidence="17">
    <location>
        <begin position="438"/>
        <end position="465"/>
    </location>
</feature>
<evidence type="ECO:0000256" key="6">
    <source>
        <dbReference type="ARBA" id="ARBA00022737"/>
    </source>
</evidence>
<dbReference type="GO" id="GO:0003700">
    <property type="term" value="F:DNA-binding transcription factor activity"/>
    <property type="evidence" value="ECO:0007669"/>
    <property type="project" value="TreeGrafter"/>
</dbReference>
<dbReference type="FunFam" id="3.30.160.60:FF:002343">
    <property type="entry name" value="Zinc finger protein 33A"/>
    <property type="match status" value="1"/>
</dbReference>
<dbReference type="GO" id="GO:0000978">
    <property type="term" value="F:RNA polymerase II cis-regulatory region sequence-specific DNA binding"/>
    <property type="evidence" value="ECO:0007669"/>
    <property type="project" value="TreeGrafter"/>
</dbReference>
<feature type="region of interest" description="Disordered" evidence="15">
    <location>
        <begin position="349"/>
        <end position="398"/>
    </location>
</feature>
<evidence type="ECO:0000256" key="4">
    <source>
        <dbReference type="ARBA" id="ARBA00022499"/>
    </source>
</evidence>
<feature type="region of interest" description="Disordered" evidence="15">
    <location>
        <begin position="212"/>
        <end position="237"/>
    </location>
</feature>
<sequence>MDKVIKEGTLRLQINESTCDIILSCNGHRLLAHKLILSIASPVFKKLLKQDADTTSVIILPDISGNTMSLILDYIYTGRTVLYPNSVQEFLSVTQFLQIQVDLSSVHEIDGIKKINIPDMACVKKLECSDVKEPRVDQIEHDFSEVRPKKPKLPRKLPDLLPIRSRLAKSTNKKLGNFVVPSPWKPREEGQFLGDPRIIPLENTENDVMPKAMSKTSTEDKNNNSHVTPNSEIKSSSKKLDDIIRNLYLNNAENTKERASNKANDNANSLKRDVINEPNIKDTNQTSANEKNTNKNHKTCEIPKFSFLRRFIQMTSEHSTNNNDTEPSNILSEASDNNNLSKIPKIIEHSPLDDIKTESFPADGNAKQTTDIENEPSSSSNDISNDNSTDSCGDGEKKEDAAMKKKPFKCEECGKCFSQLRNYKYHRSVHEGTKEFSAKCQECGKTFNDRGYLSSHMKIHRDKKEYACPNCPKRFNQRVAYNMHLRIHTGVKPHECPTCGKSFSRKMLLKQHQRVHTGERPYSCPECGKTFADRSNMSLHARLHTGVKPYACSLCPKSFTKKHHLKTHMNFHTGLKPYTCDNCGLAFSQSSNMRTHYKKCILKESKPSTKEPANSLENSS</sequence>
<feature type="compositionally biased region" description="Low complexity" evidence="15">
    <location>
        <begin position="377"/>
        <end position="391"/>
    </location>
</feature>
<evidence type="ECO:0000256" key="14">
    <source>
        <dbReference type="PROSITE-ProRule" id="PRU00042"/>
    </source>
</evidence>
<accession>A0A834IMF1</accession>
<dbReference type="OrthoDB" id="6077919at2759"/>
<dbReference type="SMART" id="SM00355">
    <property type="entry name" value="ZnF_C2H2"/>
    <property type="match status" value="7"/>
</dbReference>
<dbReference type="PROSITE" id="PS50097">
    <property type="entry name" value="BTB"/>
    <property type="match status" value="1"/>
</dbReference>
<dbReference type="SUPFAM" id="SSF57667">
    <property type="entry name" value="beta-beta-alpha zinc fingers"/>
    <property type="match status" value="4"/>
</dbReference>
<evidence type="ECO:0000256" key="12">
    <source>
        <dbReference type="ARBA" id="ARBA00023163"/>
    </source>
</evidence>
<dbReference type="InterPro" id="IPR000210">
    <property type="entry name" value="BTB/POZ_dom"/>
</dbReference>
<feature type="domain" description="BTB" evidence="16">
    <location>
        <begin position="19"/>
        <end position="84"/>
    </location>
</feature>
<feature type="compositionally biased region" description="Polar residues" evidence="15">
    <location>
        <begin position="224"/>
        <end position="234"/>
    </location>
</feature>
<dbReference type="Pfam" id="PF00096">
    <property type="entry name" value="zf-C2H2"/>
    <property type="match status" value="7"/>
</dbReference>
<dbReference type="CDD" id="cd18315">
    <property type="entry name" value="BTB_POZ_BAB-like"/>
    <property type="match status" value="1"/>
</dbReference>
<dbReference type="AlphaFoldDB" id="A0A834IMF1"/>
<dbReference type="EMBL" id="JAACXV010000304">
    <property type="protein sequence ID" value="KAF7280390.1"/>
    <property type="molecule type" value="Genomic_DNA"/>
</dbReference>
<dbReference type="FunFam" id="3.30.160.60:FF:002070">
    <property type="entry name" value="Zinc finger protein"/>
    <property type="match status" value="1"/>
</dbReference>
<dbReference type="FunFam" id="3.30.160.60:FF:000176">
    <property type="entry name" value="zinc finger protein 70"/>
    <property type="match status" value="1"/>
</dbReference>
<keyword evidence="8" id="KW-0862">Zinc</keyword>
<keyword evidence="7 14" id="KW-0863">Zinc-finger</keyword>
<dbReference type="Gene3D" id="3.30.160.60">
    <property type="entry name" value="Classic Zinc Finger"/>
    <property type="match status" value="7"/>
</dbReference>
<dbReference type="Proteomes" id="UP000625711">
    <property type="component" value="Unassembled WGS sequence"/>
</dbReference>
<evidence type="ECO:0000256" key="1">
    <source>
        <dbReference type="ARBA" id="ARBA00003767"/>
    </source>
</evidence>
<evidence type="ECO:0000313" key="19">
    <source>
        <dbReference type="Proteomes" id="UP000625711"/>
    </source>
</evidence>
<evidence type="ECO:0000259" key="17">
    <source>
        <dbReference type="PROSITE" id="PS50157"/>
    </source>
</evidence>
<dbReference type="GO" id="GO:0048598">
    <property type="term" value="P:embryonic morphogenesis"/>
    <property type="evidence" value="ECO:0007669"/>
    <property type="project" value="UniProtKB-ARBA"/>
</dbReference>
<feature type="domain" description="C2H2-type" evidence="17">
    <location>
        <begin position="466"/>
        <end position="493"/>
    </location>
</feature>
<evidence type="ECO:0000256" key="7">
    <source>
        <dbReference type="ARBA" id="ARBA00022771"/>
    </source>
</evidence>
<evidence type="ECO:0000259" key="16">
    <source>
        <dbReference type="PROSITE" id="PS50097"/>
    </source>
</evidence>
<dbReference type="PANTHER" id="PTHR24390:SF260">
    <property type="entry name" value="ZINC FINGER PROTEIN 383-RELATED"/>
    <property type="match status" value="1"/>
</dbReference>
<evidence type="ECO:0000256" key="15">
    <source>
        <dbReference type="SAM" id="MobiDB-lite"/>
    </source>
</evidence>
<comment type="caution">
    <text evidence="18">The sequence shown here is derived from an EMBL/GenBank/DDBJ whole genome shotgun (WGS) entry which is preliminary data.</text>
</comment>
<dbReference type="FunFam" id="3.30.160.60:FF:000624">
    <property type="entry name" value="zinc finger protein 697"/>
    <property type="match status" value="1"/>
</dbReference>
<dbReference type="InterPro" id="IPR036236">
    <property type="entry name" value="Znf_C2H2_sf"/>
</dbReference>
<proteinExistence type="inferred from homology"/>
<keyword evidence="10" id="KW-0805">Transcription regulation</keyword>
<protein>
    <submittedName>
        <fullName evidence="18">Uncharacterized protein</fullName>
    </submittedName>
</protein>
<dbReference type="PROSITE" id="PS50157">
    <property type="entry name" value="ZINC_FINGER_C2H2_2"/>
    <property type="match status" value="7"/>
</dbReference>
<keyword evidence="19" id="KW-1185">Reference proteome</keyword>
<evidence type="ECO:0000256" key="8">
    <source>
        <dbReference type="ARBA" id="ARBA00022833"/>
    </source>
</evidence>
<evidence type="ECO:0000256" key="11">
    <source>
        <dbReference type="ARBA" id="ARBA00023125"/>
    </source>
</evidence>